<dbReference type="AlphaFoldDB" id="D2HRB4"/>
<feature type="non-terminal residue" evidence="4">
    <location>
        <position position="170"/>
    </location>
</feature>
<evidence type="ECO:0000256" key="1">
    <source>
        <dbReference type="ARBA" id="ARBA00022614"/>
    </source>
</evidence>
<feature type="coiled-coil region" evidence="3">
    <location>
        <begin position="139"/>
        <end position="166"/>
    </location>
</feature>
<dbReference type="GO" id="GO:0005737">
    <property type="term" value="C:cytoplasm"/>
    <property type="evidence" value="ECO:0007669"/>
    <property type="project" value="TreeGrafter"/>
</dbReference>
<dbReference type="InParanoid" id="D2HRB4"/>
<dbReference type="Gene3D" id="3.80.10.10">
    <property type="entry name" value="Ribonuclease Inhibitor"/>
    <property type="match status" value="1"/>
</dbReference>
<sequence length="170" mass="19007">PLETLVINGCRLTENDISYLSQSVRATHLKEVVLCGNNLSQMVPGPLEVLLGEVSGTLQHLNLRSCRLKEAQLRALLPALRCCFRLHALVFCDNVISTSGIVNVLQHLVGLKELKRVQYPVPAECVVYLDAYRWGNLNRVELARVHAKLREMLQALQRAHMELTNSTSVA</sequence>
<protein>
    <recommendedName>
        <fullName evidence="5">Leucine rich repeat containing 30</fullName>
    </recommendedName>
</protein>
<proteinExistence type="predicted"/>
<evidence type="ECO:0000256" key="2">
    <source>
        <dbReference type="ARBA" id="ARBA00022737"/>
    </source>
</evidence>
<dbReference type="PANTHER" id="PTHR14224">
    <property type="entry name" value="SIMILAR TO PREFERENTIALLY EXPRESSED ANTIGEN IN MELANOMA-LIKE 3"/>
    <property type="match status" value="1"/>
</dbReference>
<accession>D2HRB4</accession>
<dbReference type="SUPFAM" id="SSF52047">
    <property type="entry name" value="RNI-like"/>
    <property type="match status" value="1"/>
</dbReference>
<keyword evidence="3" id="KW-0175">Coiled coil</keyword>
<evidence type="ECO:0000256" key="3">
    <source>
        <dbReference type="SAM" id="Coils"/>
    </source>
</evidence>
<keyword evidence="1" id="KW-0433">Leucine-rich repeat</keyword>
<dbReference type="PANTHER" id="PTHR14224:SF95">
    <property type="entry name" value="MELANOMA ANTIGEN PREFERENTIALLY EXPRESSED IN TUMORS-LIKE"/>
    <property type="match status" value="1"/>
</dbReference>
<dbReference type="EMBL" id="GL193215">
    <property type="protein sequence ID" value="EFB19449.1"/>
    <property type="molecule type" value="Genomic_DNA"/>
</dbReference>
<name>D2HRB4_AILME</name>
<gene>
    <name evidence="4" type="ORF">PANDA_014520</name>
</gene>
<dbReference type="InterPro" id="IPR032675">
    <property type="entry name" value="LRR_dom_sf"/>
</dbReference>
<feature type="non-terminal residue" evidence="4">
    <location>
        <position position="1"/>
    </location>
</feature>
<evidence type="ECO:0008006" key="5">
    <source>
        <dbReference type="Google" id="ProtNLM"/>
    </source>
</evidence>
<evidence type="ECO:0000313" key="4">
    <source>
        <dbReference type="EMBL" id="EFB19449.1"/>
    </source>
</evidence>
<dbReference type="InterPro" id="IPR050694">
    <property type="entry name" value="LRRC14/PRAME"/>
</dbReference>
<organism evidence="4">
    <name type="scientific">Ailuropoda melanoleuca</name>
    <name type="common">Giant panda</name>
    <dbReference type="NCBI Taxonomy" id="9646"/>
    <lineage>
        <taxon>Eukaryota</taxon>
        <taxon>Metazoa</taxon>
        <taxon>Chordata</taxon>
        <taxon>Craniata</taxon>
        <taxon>Vertebrata</taxon>
        <taxon>Euteleostomi</taxon>
        <taxon>Mammalia</taxon>
        <taxon>Eutheria</taxon>
        <taxon>Laurasiatheria</taxon>
        <taxon>Carnivora</taxon>
        <taxon>Caniformia</taxon>
        <taxon>Ursidae</taxon>
        <taxon>Ailuropoda</taxon>
    </lineage>
</organism>
<reference evidence="4" key="1">
    <citation type="journal article" date="2009" name="Nature">
        <title>The sequence and de novo assembly of the giant panda genome.</title>
        <authorList>
            <person name="Li R."/>
            <person name="Fan W."/>
            <person name="Tian G."/>
            <person name="Zhu H."/>
            <person name="He L."/>
            <person name="Cai J."/>
            <person name="Huang Q."/>
            <person name="Li J."/>
            <person name="Wang J."/>
        </authorList>
    </citation>
    <scope>NUCLEOTIDE SEQUENCE</scope>
</reference>
<keyword evidence="2" id="KW-0677">Repeat</keyword>